<dbReference type="EMBL" id="CP002738">
    <property type="protein sequence ID" value="AEG02087.1"/>
    <property type="molecule type" value="Genomic_DNA"/>
</dbReference>
<reference evidence="3" key="3">
    <citation type="submission" date="2011-05" db="EMBL/GenBank/DDBJ databases">
        <title>Complete sequence of Methylomonas methanica MC09.</title>
        <authorList>
            <consortium name="US DOE Joint Genome Institute"/>
            <person name="Lucas S."/>
            <person name="Han J."/>
            <person name="Lapidus A."/>
            <person name="Cheng J.-F."/>
            <person name="Goodwin L."/>
            <person name="Pitluck S."/>
            <person name="Peters L."/>
            <person name="Mikhailova N."/>
            <person name="Teshima H."/>
            <person name="Han C."/>
            <person name="Tapia R."/>
            <person name="Land M."/>
            <person name="Hauser L."/>
            <person name="Kyrpides N."/>
            <person name="Ivanova N."/>
            <person name="Pagani I."/>
            <person name="Stein L."/>
            <person name="Woyke T."/>
        </authorList>
    </citation>
    <scope>NUCLEOTIDE SEQUENCE [LARGE SCALE GENOMIC DNA]</scope>
    <source>
        <strain evidence="3">MC09</strain>
    </source>
</reference>
<proteinExistence type="predicted"/>
<protein>
    <recommendedName>
        <fullName evidence="1">Suppressor of fused-like domain-containing protein</fullName>
    </recommendedName>
</protein>
<gene>
    <name evidence="2" type="ordered locus">Metme_3729</name>
</gene>
<dbReference type="Proteomes" id="UP000008888">
    <property type="component" value="Chromosome"/>
</dbReference>
<dbReference type="HOGENOM" id="CLU_082045_0_0_6"/>
<evidence type="ECO:0000259" key="1">
    <source>
        <dbReference type="Pfam" id="PF05076"/>
    </source>
</evidence>
<reference evidence="2 3" key="1">
    <citation type="journal article" date="2011" name="J. Bacteriol.">
        <title>Complete Genome Sequence of the Aerobic Marine Methanotroph Methylomonas methanica MC09.</title>
        <authorList>
            <person name="Boden R."/>
            <person name="Cunliffe M."/>
            <person name="Scanlan J."/>
            <person name="Moussard H."/>
            <person name="Kits K.D."/>
            <person name="Klotz M.G."/>
            <person name="Jetten M.S."/>
            <person name="Vuilleumier S."/>
            <person name="Han J."/>
            <person name="Peters L."/>
            <person name="Mikhailova N."/>
            <person name="Teshima H."/>
            <person name="Tapia R."/>
            <person name="Kyrpides N."/>
            <person name="Ivanova N."/>
            <person name="Pagani I."/>
            <person name="Cheng J.F."/>
            <person name="Goodwin L."/>
            <person name="Han C."/>
            <person name="Hauser L."/>
            <person name="Land M.L."/>
            <person name="Lapidus A."/>
            <person name="Lucas S."/>
            <person name="Pitluck S."/>
            <person name="Woyke T."/>
            <person name="Stein L."/>
            <person name="Murrell J.C."/>
        </authorList>
    </citation>
    <scope>NUCLEOTIDE SEQUENCE [LARGE SCALE GENOMIC DNA]</scope>
    <source>
        <strain evidence="2 3">MC09</strain>
    </source>
</reference>
<reference key="2">
    <citation type="submission" date="2011-05" db="EMBL/GenBank/DDBJ databases">
        <title>Complete genome sequence of the aerobic marine methanotroph Methylomonas methanica MC09.</title>
        <authorList>
            <person name="Boden R."/>
            <person name="Cunliffe M."/>
            <person name="Scanlan J."/>
            <person name="Moussard H."/>
            <person name="Kits K.D."/>
            <person name="Klotz M."/>
            <person name="Jetten M."/>
            <person name="Vuilleumier S."/>
            <person name="Han J."/>
            <person name="Peters L."/>
            <person name="Mikhailova N."/>
            <person name="Teshima H."/>
            <person name="Tapia R."/>
            <person name="Kyrpides N."/>
            <person name="Ivanova N."/>
            <person name="Pagani I."/>
            <person name="Cheng J.-F."/>
            <person name="Goodwin L."/>
            <person name="Han C."/>
            <person name="Hauser L."/>
            <person name="Land M."/>
            <person name="Lapidus A."/>
            <person name="Lucas S."/>
            <person name="Pitluck S."/>
            <person name="Woyke T."/>
            <person name="Stein L.Y."/>
            <person name="Murrell C."/>
        </authorList>
    </citation>
    <scope>NUCLEOTIDE SEQUENCE</scope>
    <source>
        <strain>MC09</strain>
    </source>
</reference>
<feature type="domain" description="Suppressor of fused-like" evidence="1">
    <location>
        <begin position="59"/>
        <end position="232"/>
    </location>
</feature>
<dbReference type="RefSeq" id="WP_013820305.1">
    <property type="nucleotide sequence ID" value="NC_015572.1"/>
</dbReference>
<evidence type="ECO:0000313" key="2">
    <source>
        <dbReference type="EMBL" id="AEG02087.1"/>
    </source>
</evidence>
<evidence type="ECO:0000313" key="3">
    <source>
        <dbReference type="Proteomes" id="UP000008888"/>
    </source>
</evidence>
<name>F9ZWS5_METMM</name>
<sequence length="242" mass="27698">MTYKDKSIVSLSGNPVYRHGPAKDWEGPKGEECIEQISQHIETYLGKVETVFHEIVSDTVHIDVHFVKASPEFPFIRLVTSGMSDLPMTTPPEADVPRFLELMMTLPADWRLEQKAFDDERWYWPIRLLKFLARLPHKHETWIGWGHTVPNGDPAEPYASSTELSGAIILPPVTVQEGFRSLRIRDDKIIQFLSVVPLYAEEMAFKLREGSAPLLDKFDKVGINDIIDPGRKNVIRKRFGLF</sequence>
<dbReference type="AlphaFoldDB" id="F9ZWS5"/>
<accession>F9ZWS5</accession>
<keyword evidence="3" id="KW-1185">Reference proteome</keyword>
<dbReference type="Pfam" id="PF05076">
    <property type="entry name" value="SUFU"/>
    <property type="match status" value="1"/>
</dbReference>
<dbReference type="OrthoDB" id="4827574at2"/>
<dbReference type="eggNOG" id="COG4859">
    <property type="taxonomic scope" value="Bacteria"/>
</dbReference>
<organism evidence="2 3">
    <name type="scientific">Methylomonas methanica (strain DSM 25384 / MC09)</name>
    <dbReference type="NCBI Taxonomy" id="857087"/>
    <lineage>
        <taxon>Bacteria</taxon>
        <taxon>Pseudomonadati</taxon>
        <taxon>Pseudomonadota</taxon>
        <taxon>Gammaproteobacteria</taxon>
        <taxon>Methylococcales</taxon>
        <taxon>Methylococcaceae</taxon>
        <taxon>Methylomonas</taxon>
    </lineage>
</organism>
<dbReference type="InterPro" id="IPR020941">
    <property type="entry name" value="SUFU-like_domain"/>
</dbReference>
<dbReference type="KEGG" id="mmt:Metme_3729"/>